<proteinExistence type="predicted"/>
<gene>
    <name evidence="1" type="ORF">S12H4_24826</name>
</gene>
<sequence length="97" mass="11118">MKIAYIVSSLKVSMTFVVNELEAHEQSGWQVLPLVSCKPGPLENLSEVMVKWNKQAVFRPNVFVQSIITLREIITHPLRFARICFWLVTLLAHSPLE</sequence>
<dbReference type="AlphaFoldDB" id="X1RMB0"/>
<feature type="non-terminal residue" evidence="1">
    <location>
        <position position="97"/>
    </location>
</feature>
<accession>X1RMB0</accession>
<dbReference type="EMBL" id="BARW01013623">
    <property type="protein sequence ID" value="GAI81892.1"/>
    <property type="molecule type" value="Genomic_DNA"/>
</dbReference>
<name>X1RMB0_9ZZZZ</name>
<protein>
    <submittedName>
        <fullName evidence="1">Uncharacterized protein</fullName>
    </submittedName>
</protein>
<comment type="caution">
    <text evidence="1">The sequence shown here is derived from an EMBL/GenBank/DDBJ whole genome shotgun (WGS) entry which is preliminary data.</text>
</comment>
<organism evidence="1">
    <name type="scientific">marine sediment metagenome</name>
    <dbReference type="NCBI Taxonomy" id="412755"/>
    <lineage>
        <taxon>unclassified sequences</taxon>
        <taxon>metagenomes</taxon>
        <taxon>ecological metagenomes</taxon>
    </lineage>
</organism>
<evidence type="ECO:0000313" key="1">
    <source>
        <dbReference type="EMBL" id="GAI81892.1"/>
    </source>
</evidence>
<reference evidence="1" key="1">
    <citation type="journal article" date="2014" name="Front. Microbiol.">
        <title>High frequency of phylogenetically diverse reductive dehalogenase-homologous genes in deep subseafloor sedimentary metagenomes.</title>
        <authorList>
            <person name="Kawai M."/>
            <person name="Futagami T."/>
            <person name="Toyoda A."/>
            <person name="Takaki Y."/>
            <person name="Nishi S."/>
            <person name="Hori S."/>
            <person name="Arai W."/>
            <person name="Tsubouchi T."/>
            <person name="Morono Y."/>
            <person name="Uchiyama I."/>
            <person name="Ito T."/>
            <person name="Fujiyama A."/>
            <person name="Inagaki F."/>
            <person name="Takami H."/>
        </authorList>
    </citation>
    <scope>NUCLEOTIDE SEQUENCE</scope>
    <source>
        <strain evidence="1">Expedition CK06-06</strain>
    </source>
</reference>